<sequence>MDKSVIDISNSQLLLTYTFVIIAMIITTINGINRNKEFIISSIRMTVQLFIAGYVLVYIFDKSSIILSALMILLMEFFGVYNIVSNKKKRLNNKIIFIITISQLIGTIFVLIFFLLIVVRPDPFYDPQYLIPLGGMIIGNAMTGIDLALNQILNAIDSKRVNIEGALMLGATPRMAMDKIIQESFDTAIIPTINKIKNIGIITLPGMMSGQILSGISPLVAIKYQIAIMTAILSAVTISVFLFLRLGYKKFFNKQYQLIRNEE</sequence>
<organism evidence="7 9">
    <name type="scientific">Anaerococcus octavius</name>
    <dbReference type="NCBI Taxonomy" id="54007"/>
    <lineage>
        <taxon>Bacteria</taxon>
        <taxon>Bacillati</taxon>
        <taxon>Bacillota</taxon>
        <taxon>Tissierellia</taxon>
        <taxon>Tissierellales</taxon>
        <taxon>Peptoniphilaceae</taxon>
        <taxon>Anaerococcus</taxon>
    </lineage>
</organism>
<evidence type="ECO:0000256" key="2">
    <source>
        <dbReference type="ARBA" id="ARBA00005268"/>
    </source>
</evidence>
<dbReference type="OrthoDB" id="9791807at2"/>
<evidence type="ECO:0000256" key="5">
    <source>
        <dbReference type="ARBA" id="ARBA00023136"/>
    </source>
</evidence>
<protein>
    <submittedName>
        <fullName evidence="8">ABC-type uncharacterized transport system, permease component</fullName>
    </submittedName>
    <submittedName>
        <fullName evidence="7">Iron export ABC transporter permease subunit FetB</fullName>
    </submittedName>
</protein>
<dbReference type="PANTHER" id="PTHR30028:SF0">
    <property type="entry name" value="PROTEIN ALUMINUM SENSITIVE 3"/>
    <property type="match status" value="1"/>
</dbReference>
<evidence type="ECO:0000256" key="3">
    <source>
        <dbReference type="ARBA" id="ARBA00022692"/>
    </source>
</evidence>
<feature type="transmembrane region" description="Helical" evidence="6">
    <location>
        <begin position="199"/>
        <end position="220"/>
    </location>
</feature>
<dbReference type="Proteomes" id="UP000255124">
    <property type="component" value="Unassembled WGS sequence"/>
</dbReference>
<evidence type="ECO:0000313" key="10">
    <source>
        <dbReference type="Proteomes" id="UP000255124"/>
    </source>
</evidence>
<accession>A0A2I1MAJ6</accession>
<name>A0A2I1MAJ6_9FIRM</name>
<dbReference type="EMBL" id="PKGS01000001">
    <property type="protein sequence ID" value="PKZ17163.1"/>
    <property type="molecule type" value="Genomic_DNA"/>
</dbReference>
<dbReference type="GO" id="GO:0005886">
    <property type="term" value="C:plasma membrane"/>
    <property type="evidence" value="ECO:0007669"/>
    <property type="project" value="TreeGrafter"/>
</dbReference>
<feature type="transmembrane region" description="Helical" evidence="6">
    <location>
        <begin position="39"/>
        <end position="59"/>
    </location>
</feature>
<evidence type="ECO:0000313" key="9">
    <source>
        <dbReference type="Proteomes" id="UP000234335"/>
    </source>
</evidence>
<keyword evidence="5 6" id="KW-0472">Membrane</keyword>
<feature type="transmembrane region" description="Helical" evidence="6">
    <location>
        <begin position="129"/>
        <end position="149"/>
    </location>
</feature>
<comment type="similarity">
    <text evidence="2">Belongs to the UPF0014 family.</text>
</comment>
<gene>
    <name evidence="8" type="primary">ybbM</name>
    <name evidence="7" type="ORF">CYJ34_00200</name>
    <name evidence="8" type="ORF">NCTC9810_01177</name>
</gene>
<dbReference type="Proteomes" id="UP000234335">
    <property type="component" value="Unassembled WGS sequence"/>
</dbReference>
<dbReference type="PANTHER" id="PTHR30028">
    <property type="entry name" value="UPF0014 INNER MEMBRANE PROTEIN YBBM-RELATED"/>
    <property type="match status" value="1"/>
</dbReference>
<comment type="subcellular location">
    <subcellularLocation>
        <location evidence="1">Membrane</location>
        <topology evidence="1">Multi-pass membrane protein</topology>
    </subcellularLocation>
</comment>
<dbReference type="InterPro" id="IPR005226">
    <property type="entry name" value="UPF0014_fam"/>
</dbReference>
<keyword evidence="4 6" id="KW-1133">Transmembrane helix</keyword>
<keyword evidence="3 6" id="KW-0812">Transmembrane</keyword>
<evidence type="ECO:0000256" key="4">
    <source>
        <dbReference type="ARBA" id="ARBA00022989"/>
    </source>
</evidence>
<reference evidence="7 9" key="1">
    <citation type="submission" date="2017-12" db="EMBL/GenBank/DDBJ databases">
        <title>Phylogenetic diversity of female urinary microbiome.</title>
        <authorList>
            <person name="Thomas-White K."/>
            <person name="Wolfe A.J."/>
        </authorList>
    </citation>
    <scope>NUCLEOTIDE SEQUENCE [LARGE SCALE GENOMIC DNA]</scope>
    <source>
        <strain evidence="7 9">UMB0119</strain>
    </source>
</reference>
<keyword evidence="9" id="KW-1185">Reference proteome</keyword>
<reference evidence="8 10" key="2">
    <citation type="submission" date="2018-06" db="EMBL/GenBank/DDBJ databases">
        <authorList>
            <consortium name="Pathogen Informatics"/>
            <person name="Doyle S."/>
        </authorList>
    </citation>
    <scope>NUCLEOTIDE SEQUENCE [LARGE SCALE GENOMIC DNA]</scope>
    <source>
        <strain evidence="8 10">NCTC9810</strain>
    </source>
</reference>
<dbReference type="RefSeq" id="WP_101539332.1">
    <property type="nucleotide sequence ID" value="NZ_CALTZC010000050.1"/>
</dbReference>
<evidence type="ECO:0000256" key="1">
    <source>
        <dbReference type="ARBA" id="ARBA00004141"/>
    </source>
</evidence>
<dbReference type="Pfam" id="PF03649">
    <property type="entry name" value="UPF0014"/>
    <property type="match status" value="1"/>
</dbReference>
<feature type="transmembrane region" description="Helical" evidence="6">
    <location>
        <begin position="96"/>
        <end position="117"/>
    </location>
</feature>
<dbReference type="AlphaFoldDB" id="A0A2I1MAJ6"/>
<proteinExistence type="inferred from homology"/>
<dbReference type="EMBL" id="UFTA01000002">
    <property type="protein sequence ID" value="SUU92831.1"/>
    <property type="molecule type" value="Genomic_DNA"/>
</dbReference>
<feature type="transmembrane region" description="Helical" evidence="6">
    <location>
        <begin position="226"/>
        <end position="248"/>
    </location>
</feature>
<evidence type="ECO:0000313" key="7">
    <source>
        <dbReference type="EMBL" id="PKZ17163.1"/>
    </source>
</evidence>
<evidence type="ECO:0000256" key="6">
    <source>
        <dbReference type="SAM" id="Phobius"/>
    </source>
</evidence>
<feature type="transmembrane region" description="Helical" evidence="6">
    <location>
        <begin position="65"/>
        <end position="84"/>
    </location>
</feature>
<evidence type="ECO:0000313" key="8">
    <source>
        <dbReference type="EMBL" id="SUU92831.1"/>
    </source>
</evidence>
<feature type="transmembrane region" description="Helical" evidence="6">
    <location>
        <begin position="12"/>
        <end position="32"/>
    </location>
</feature>